<dbReference type="Pfam" id="PF00072">
    <property type="entry name" value="Response_reg"/>
    <property type="match status" value="1"/>
</dbReference>
<name>A0ABR6YBC6_9BURK</name>
<dbReference type="Pfam" id="PF04397">
    <property type="entry name" value="LytTR"/>
    <property type="match status" value="1"/>
</dbReference>
<dbReference type="SUPFAM" id="SSF52172">
    <property type="entry name" value="CheY-like"/>
    <property type="match status" value="1"/>
</dbReference>
<dbReference type="SMART" id="SM00448">
    <property type="entry name" value="REC"/>
    <property type="match status" value="1"/>
</dbReference>
<feature type="modified residue" description="4-aspartylphosphate" evidence="1">
    <location>
        <position position="55"/>
    </location>
</feature>
<dbReference type="SMART" id="SM00850">
    <property type="entry name" value="LytTR"/>
    <property type="match status" value="1"/>
</dbReference>
<evidence type="ECO:0000259" key="3">
    <source>
        <dbReference type="PROSITE" id="PS50930"/>
    </source>
</evidence>
<evidence type="ECO:0000313" key="4">
    <source>
        <dbReference type="EMBL" id="MBC3873934.1"/>
    </source>
</evidence>
<dbReference type="InterPro" id="IPR001789">
    <property type="entry name" value="Sig_transdc_resp-reg_receiver"/>
</dbReference>
<dbReference type="EMBL" id="JACOGA010000008">
    <property type="protein sequence ID" value="MBC3873934.1"/>
    <property type="molecule type" value="Genomic_DNA"/>
</dbReference>
<dbReference type="InterPro" id="IPR046947">
    <property type="entry name" value="LytR-like"/>
</dbReference>
<dbReference type="InterPro" id="IPR007492">
    <property type="entry name" value="LytTR_DNA-bd_dom"/>
</dbReference>
<dbReference type="RefSeq" id="WP_186941964.1">
    <property type="nucleotide sequence ID" value="NZ_JACOGA010000008.1"/>
</dbReference>
<gene>
    <name evidence="4" type="ORF">H8K55_10055</name>
</gene>
<protein>
    <submittedName>
        <fullName evidence="4">Response regulator transcription factor</fullName>
    </submittedName>
</protein>
<dbReference type="PROSITE" id="PS50930">
    <property type="entry name" value="HTH_LYTTR"/>
    <property type="match status" value="1"/>
</dbReference>
<comment type="caution">
    <text evidence="4">The sequence shown here is derived from an EMBL/GenBank/DDBJ whole genome shotgun (WGS) entry which is preliminary data.</text>
</comment>
<reference evidence="4 5" key="1">
    <citation type="submission" date="2020-08" db="EMBL/GenBank/DDBJ databases">
        <title>Novel species isolated from subtropical streams in China.</title>
        <authorList>
            <person name="Lu H."/>
        </authorList>
    </citation>
    <scope>NUCLEOTIDE SEQUENCE [LARGE SCALE GENOMIC DNA]</scope>
    <source>
        <strain evidence="4 5">LX15W</strain>
    </source>
</reference>
<keyword evidence="5" id="KW-1185">Reference proteome</keyword>
<keyword evidence="1" id="KW-0597">Phosphoprotein</keyword>
<evidence type="ECO:0000313" key="5">
    <source>
        <dbReference type="Proteomes" id="UP000624279"/>
    </source>
</evidence>
<dbReference type="Gene3D" id="2.40.50.1020">
    <property type="entry name" value="LytTr DNA-binding domain"/>
    <property type="match status" value="1"/>
</dbReference>
<dbReference type="PANTHER" id="PTHR37299">
    <property type="entry name" value="TRANSCRIPTIONAL REGULATOR-RELATED"/>
    <property type="match status" value="1"/>
</dbReference>
<dbReference type="Gene3D" id="3.40.50.2300">
    <property type="match status" value="1"/>
</dbReference>
<proteinExistence type="predicted"/>
<feature type="domain" description="HTH LytTR-type" evidence="3">
    <location>
        <begin position="150"/>
        <end position="252"/>
    </location>
</feature>
<dbReference type="PROSITE" id="PS50110">
    <property type="entry name" value="RESPONSE_REGULATORY"/>
    <property type="match status" value="1"/>
</dbReference>
<accession>A0ABR6YBC6</accession>
<organism evidence="4 5">
    <name type="scientific">Undibacterium flavidum</name>
    <dbReference type="NCBI Taxonomy" id="2762297"/>
    <lineage>
        <taxon>Bacteria</taxon>
        <taxon>Pseudomonadati</taxon>
        <taxon>Pseudomonadota</taxon>
        <taxon>Betaproteobacteria</taxon>
        <taxon>Burkholderiales</taxon>
        <taxon>Oxalobacteraceae</taxon>
        <taxon>Undibacterium</taxon>
    </lineage>
</organism>
<dbReference type="PANTHER" id="PTHR37299:SF1">
    <property type="entry name" value="STAGE 0 SPORULATION PROTEIN A HOMOLOG"/>
    <property type="match status" value="1"/>
</dbReference>
<evidence type="ECO:0000256" key="1">
    <source>
        <dbReference type="PROSITE-ProRule" id="PRU00169"/>
    </source>
</evidence>
<dbReference type="InterPro" id="IPR011006">
    <property type="entry name" value="CheY-like_superfamily"/>
</dbReference>
<evidence type="ECO:0000259" key="2">
    <source>
        <dbReference type="PROSITE" id="PS50110"/>
    </source>
</evidence>
<dbReference type="Proteomes" id="UP000624279">
    <property type="component" value="Unassembled WGS sequence"/>
</dbReference>
<sequence>MPTAIIADDEDLQRSDLRRMLQIVWPELEIIADCEDGGDALDAIVRLQPDIAFLDIRMPELSGLDVARASDGKCRIVFTTAYDNHAIEAFKLGAVDYLLKPITEERLRHCSLRMQEQTKAGAMPADLLQIMSALDQRLREPAESERIRWISASSGNTIKLFPIEEVLFFESDLRYTRVVSASDEGHIRTSIKELQKGLAPEQFWQIHRSIMVNPHAIARARRDEMGNIFVELKNHSEQLKVSQTYAWRFKSM</sequence>
<feature type="domain" description="Response regulatory" evidence="2">
    <location>
        <begin position="3"/>
        <end position="115"/>
    </location>
</feature>